<gene>
    <name evidence="1" type="ORF">CLOSTHATH_03586</name>
</gene>
<name>D3AIZ6_9FIRM</name>
<dbReference type="AlphaFoldDB" id="D3AIZ6"/>
<dbReference type="HOGENOM" id="CLU_3290831_0_0_9"/>
<accession>D3AIZ6</accession>
<dbReference type="Proteomes" id="UP000004968">
    <property type="component" value="Unassembled WGS sequence"/>
</dbReference>
<comment type="caution">
    <text evidence="1">The sequence shown here is derived from an EMBL/GenBank/DDBJ whole genome shotgun (WGS) entry which is preliminary data.</text>
</comment>
<proteinExistence type="predicted"/>
<reference evidence="1 2" key="1">
    <citation type="submission" date="2010-01" db="EMBL/GenBank/DDBJ databases">
        <authorList>
            <person name="Weinstock G."/>
            <person name="Sodergren E."/>
            <person name="Clifton S."/>
            <person name="Fulton L."/>
            <person name="Fulton B."/>
            <person name="Courtney L."/>
            <person name="Fronick C."/>
            <person name="Harrison M."/>
            <person name="Strong C."/>
            <person name="Farmer C."/>
            <person name="Delahaunty K."/>
            <person name="Markovic C."/>
            <person name="Hall O."/>
            <person name="Minx P."/>
            <person name="Tomlinson C."/>
            <person name="Mitreva M."/>
            <person name="Nelson J."/>
            <person name="Hou S."/>
            <person name="Wollam A."/>
            <person name="Pepin K.H."/>
            <person name="Johnson M."/>
            <person name="Bhonagiri V."/>
            <person name="Nash W.E."/>
            <person name="Warren W."/>
            <person name="Chinwalla A."/>
            <person name="Mardis E.R."/>
            <person name="Wilson R.K."/>
        </authorList>
    </citation>
    <scope>NUCLEOTIDE SEQUENCE [LARGE SCALE GENOMIC DNA]</scope>
    <source>
        <strain evidence="1 2">DSM 13479</strain>
    </source>
</reference>
<dbReference type="EMBL" id="ACIO01000301">
    <property type="protein sequence ID" value="EFC98203.1"/>
    <property type="molecule type" value="Genomic_DNA"/>
</dbReference>
<protein>
    <submittedName>
        <fullName evidence="1">Uncharacterized protein</fullName>
    </submittedName>
</protein>
<sequence length="40" mass="5152">MCRVRSSMTGRWYSAEKQWMICWRFWRNPERNRQMKGERI</sequence>
<evidence type="ECO:0000313" key="1">
    <source>
        <dbReference type="EMBL" id="EFC98203.1"/>
    </source>
</evidence>
<organism evidence="1 2">
    <name type="scientific">Hungatella hathewayi DSM 13479</name>
    <dbReference type="NCBI Taxonomy" id="566550"/>
    <lineage>
        <taxon>Bacteria</taxon>
        <taxon>Bacillati</taxon>
        <taxon>Bacillota</taxon>
        <taxon>Clostridia</taxon>
        <taxon>Lachnospirales</taxon>
        <taxon>Lachnospiraceae</taxon>
        <taxon>Hungatella</taxon>
    </lineage>
</organism>
<evidence type="ECO:0000313" key="2">
    <source>
        <dbReference type="Proteomes" id="UP000004968"/>
    </source>
</evidence>